<organism evidence="1 2">
    <name type="scientific">Mycena alexandri</name>
    <dbReference type="NCBI Taxonomy" id="1745969"/>
    <lineage>
        <taxon>Eukaryota</taxon>
        <taxon>Fungi</taxon>
        <taxon>Dikarya</taxon>
        <taxon>Basidiomycota</taxon>
        <taxon>Agaricomycotina</taxon>
        <taxon>Agaricomycetes</taxon>
        <taxon>Agaricomycetidae</taxon>
        <taxon>Agaricales</taxon>
        <taxon>Marasmiineae</taxon>
        <taxon>Mycenaceae</taxon>
        <taxon>Mycena</taxon>
    </lineage>
</organism>
<evidence type="ECO:0000313" key="2">
    <source>
        <dbReference type="Proteomes" id="UP001218188"/>
    </source>
</evidence>
<dbReference type="Proteomes" id="UP001218188">
    <property type="component" value="Unassembled WGS sequence"/>
</dbReference>
<accession>A0AAD6SLI4</accession>
<sequence length="216" mass="24134">MFFLRNGSITMKEANKKILSSCEGIINLTYTGPLYVEFLPFLDRMHLRKLDLSVPSSSVGASAWADSTLKHSLFRSVTHLSLYQNDYETPEPSSWQDWSKLASLPSLSHLSLSQELAAILPPALAECPHLILAFILFWTTGPAQQKMAHQFAQRLAFTDPRLVVMVTTSNLSMDWEIGARGGDDWARAEKFVAGERKSAPDIHNWLFGALLHSSDV</sequence>
<comment type="caution">
    <text evidence="1">The sequence shown here is derived from an EMBL/GenBank/DDBJ whole genome shotgun (WGS) entry which is preliminary data.</text>
</comment>
<dbReference type="AlphaFoldDB" id="A0AAD6SLI4"/>
<protein>
    <submittedName>
        <fullName evidence="1">Uncharacterized protein</fullName>
    </submittedName>
</protein>
<dbReference type="EMBL" id="JARJCM010000102">
    <property type="protein sequence ID" value="KAJ7029372.1"/>
    <property type="molecule type" value="Genomic_DNA"/>
</dbReference>
<reference evidence="1" key="1">
    <citation type="submission" date="2023-03" db="EMBL/GenBank/DDBJ databases">
        <title>Massive genome expansion in bonnet fungi (Mycena s.s.) driven by repeated elements and novel gene families across ecological guilds.</title>
        <authorList>
            <consortium name="Lawrence Berkeley National Laboratory"/>
            <person name="Harder C.B."/>
            <person name="Miyauchi S."/>
            <person name="Viragh M."/>
            <person name="Kuo A."/>
            <person name="Thoen E."/>
            <person name="Andreopoulos B."/>
            <person name="Lu D."/>
            <person name="Skrede I."/>
            <person name="Drula E."/>
            <person name="Henrissat B."/>
            <person name="Morin E."/>
            <person name="Kohler A."/>
            <person name="Barry K."/>
            <person name="LaButti K."/>
            <person name="Morin E."/>
            <person name="Salamov A."/>
            <person name="Lipzen A."/>
            <person name="Mereny Z."/>
            <person name="Hegedus B."/>
            <person name="Baldrian P."/>
            <person name="Stursova M."/>
            <person name="Weitz H."/>
            <person name="Taylor A."/>
            <person name="Grigoriev I.V."/>
            <person name="Nagy L.G."/>
            <person name="Martin F."/>
            <person name="Kauserud H."/>
        </authorList>
    </citation>
    <scope>NUCLEOTIDE SEQUENCE</scope>
    <source>
        <strain evidence="1">CBHHK200</strain>
    </source>
</reference>
<proteinExistence type="predicted"/>
<keyword evidence="2" id="KW-1185">Reference proteome</keyword>
<evidence type="ECO:0000313" key="1">
    <source>
        <dbReference type="EMBL" id="KAJ7029372.1"/>
    </source>
</evidence>
<name>A0AAD6SLI4_9AGAR</name>
<gene>
    <name evidence="1" type="ORF">C8F04DRAFT_1398454</name>
</gene>